<sequence length="119" mass="13507">MGFGSDRSDVEESFDQVQSLTGDVRDEKDGARFGLSERTGQFTGHTRVFDENGGFATPGRAKDLDELFDRLFEYVRGGRINFGHHTHDGHGKCQRDREMFFAHPDQSCVRPDDQEHEIG</sequence>
<organism evidence="2 3">
    <name type="scientific">Microbotryum silenes-dioicae</name>
    <dbReference type="NCBI Taxonomy" id="796604"/>
    <lineage>
        <taxon>Eukaryota</taxon>
        <taxon>Fungi</taxon>
        <taxon>Dikarya</taxon>
        <taxon>Basidiomycota</taxon>
        <taxon>Pucciniomycotina</taxon>
        <taxon>Microbotryomycetes</taxon>
        <taxon>Microbotryales</taxon>
        <taxon>Microbotryaceae</taxon>
        <taxon>Microbotryum</taxon>
    </lineage>
</organism>
<reference evidence="2 3" key="1">
    <citation type="submission" date="2016-11" db="EMBL/GenBank/DDBJ databases">
        <authorList>
            <person name="Jaros S."/>
            <person name="Januszkiewicz K."/>
            <person name="Wedrychowicz H."/>
        </authorList>
    </citation>
    <scope>NUCLEOTIDE SEQUENCE [LARGE SCALE GENOMIC DNA]</scope>
</reference>
<dbReference type="EMBL" id="FQNC01000019">
    <property type="protein sequence ID" value="SGY23521.1"/>
    <property type="molecule type" value="Genomic_DNA"/>
</dbReference>
<dbReference type="AlphaFoldDB" id="A0A2X0LW36"/>
<proteinExistence type="predicted"/>
<accession>A0A2X0LW36</accession>
<protein>
    <submittedName>
        <fullName evidence="2">BQ5605_C019g08947 protein</fullName>
    </submittedName>
</protein>
<dbReference type="Proteomes" id="UP000249464">
    <property type="component" value="Unassembled WGS sequence"/>
</dbReference>
<gene>
    <name evidence="2" type="primary">BQ5605_C019g08947</name>
    <name evidence="2" type="ORF">BQ5605_C019G08947</name>
</gene>
<keyword evidence="3" id="KW-1185">Reference proteome</keyword>
<evidence type="ECO:0000256" key="1">
    <source>
        <dbReference type="SAM" id="MobiDB-lite"/>
    </source>
</evidence>
<evidence type="ECO:0000313" key="3">
    <source>
        <dbReference type="Proteomes" id="UP000249464"/>
    </source>
</evidence>
<feature type="compositionally biased region" description="Basic and acidic residues" evidence="1">
    <location>
        <begin position="1"/>
        <end position="10"/>
    </location>
</feature>
<name>A0A2X0LW36_9BASI</name>
<evidence type="ECO:0000313" key="2">
    <source>
        <dbReference type="EMBL" id="SGY23521.1"/>
    </source>
</evidence>
<feature type="region of interest" description="Disordered" evidence="1">
    <location>
        <begin position="1"/>
        <end position="37"/>
    </location>
</feature>